<evidence type="ECO:0000313" key="1">
    <source>
        <dbReference type="EMBL" id="CAB4122926.1"/>
    </source>
</evidence>
<protein>
    <submittedName>
        <fullName evidence="1">Uncharacterized protein</fullName>
    </submittedName>
</protein>
<reference evidence="1" key="1">
    <citation type="submission" date="2020-04" db="EMBL/GenBank/DDBJ databases">
        <authorList>
            <person name="Chiriac C."/>
            <person name="Salcher M."/>
            <person name="Ghai R."/>
            <person name="Kavagutti S V."/>
        </authorList>
    </citation>
    <scope>NUCLEOTIDE SEQUENCE</scope>
</reference>
<name>A0A6J5KNU6_9CAUD</name>
<proteinExistence type="predicted"/>
<sequence length="99" mass="10766">MSLTKTTNVDQITVTENGTVLYREATRIMEDGNEISKQYHRTSLTPGQDLTGQPANVVAIAQAAWTPELLATYQAEQDRIAAEMAARAVQSADLTQLTA</sequence>
<accession>A0A6J5KNU6</accession>
<organism evidence="1">
    <name type="scientific">uncultured Caudovirales phage</name>
    <dbReference type="NCBI Taxonomy" id="2100421"/>
    <lineage>
        <taxon>Viruses</taxon>
        <taxon>Duplodnaviria</taxon>
        <taxon>Heunggongvirae</taxon>
        <taxon>Uroviricota</taxon>
        <taxon>Caudoviricetes</taxon>
        <taxon>Peduoviridae</taxon>
        <taxon>Maltschvirus</taxon>
        <taxon>Maltschvirus maltsch</taxon>
    </lineage>
</organism>
<dbReference type="EMBL" id="LR796162">
    <property type="protein sequence ID" value="CAB4122926.1"/>
    <property type="molecule type" value="Genomic_DNA"/>
</dbReference>
<gene>
    <name evidence="1" type="ORF">UFOVP33_77</name>
</gene>